<evidence type="ECO:0000313" key="5">
    <source>
        <dbReference type="Proteomes" id="UP000193862"/>
    </source>
</evidence>
<keyword evidence="2" id="KW-0238">DNA-binding</keyword>
<organism evidence="4 5">
    <name type="scientific">Aquimixticola soesokkakensis</name>
    <dbReference type="NCBI Taxonomy" id="1519096"/>
    <lineage>
        <taxon>Bacteria</taxon>
        <taxon>Pseudomonadati</taxon>
        <taxon>Pseudomonadota</taxon>
        <taxon>Alphaproteobacteria</taxon>
        <taxon>Rhodobacterales</taxon>
        <taxon>Paracoccaceae</taxon>
        <taxon>Aquimixticola</taxon>
    </lineage>
</organism>
<keyword evidence="1" id="KW-0680">Restriction system</keyword>
<dbReference type="GO" id="GO:0009307">
    <property type="term" value="P:DNA restriction-modification system"/>
    <property type="evidence" value="ECO:0007669"/>
    <property type="project" value="UniProtKB-KW"/>
</dbReference>
<dbReference type="InterPro" id="IPR051212">
    <property type="entry name" value="Type-I_RE_S_subunit"/>
</dbReference>
<evidence type="ECO:0000256" key="2">
    <source>
        <dbReference type="ARBA" id="ARBA00023125"/>
    </source>
</evidence>
<dbReference type="GO" id="GO:0003677">
    <property type="term" value="F:DNA binding"/>
    <property type="evidence" value="ECO:0007669"/>
    <property type="project" value="UniProtKB-KW"/>
</dbReference>
<name>A0A1Y5TR12_9RHOB</name>
<dbReference type="RefSeq" id="WP_085838118.1">
    <property type="nucleotide sequence ID" value="NZ_FWFS01000016.1"/>
</dbReference>
<protein>
    <submittedName>
        <fullName evidence="4">Uncharacterized protein</fullName>
    </submittedName>
</protein>
<proteinExistence type="predicted"/>
<dbReference type="PANTHER" id="PTHR43140:SF1">
    <property type="entry name" value="TYPE I RESTRICTION ENZYME ECOKI SPECIFICITY SUBUNIT"/>
    <property type="match status" value="1"/>
</dbReference>
<dbReference type="PANTHER" id="PTHR43140">
    <property type="entry name" value="TYPE-1 RESTRICTION ENZYME ECOKI SPECIFICITY PROTEIN"/>
    <property type="match status" value="1"/>
</dbReference>
<evidence type="ECO:0000256" key="3">
    <source>
        <dbReference type="SAM" id="MobiDB-lite"/>
    </source>
</evidence>
<dbReference type="InterPro" id="IPR044946">
    <property type="entry name" value="Restrct_endonuc_typeI_TRD_sf"/>
</dbReference>
<dbReference type="SUPFAM" id="SSF116734">
    <property type="entry name" value="DNA methylase specificity domain"/>
    <property type="match status" value="1"/>
</dbReference>
<keyword evidence="5" id="KW-1185">Reference proteome</keyword>
<accession>A0A1Y5TR12</accession>
<dbReference type="EMBL" id="FWFS01000016">
    <property type="protein sequence ID" value="SLN70109.1"/>
    <property type="molecule type" value="Genomic_DNA"/>
</dbReference>
<dbReference type="AlphaFoldDB" id="A0A1Y5TR12"/>
<reference evidence="4 5" key="1">
    <citation type="submission" date="2017-03" db="EMBL/GenBank/DDBJ databases">
        <authorList>
            <person name="Afonso C.L."/>
            <person name="Miller P.J."/>
            <person name="Scott M.A."/>
            <person name="Spackman E."/>
            <person name="Goraichik I."/>
            <person name="Dimitrov K.M."/>
            <person name="Suarez D.L."/>
            <person name="Swayne D.E."/>
        </authorList>
    </citation>
    <scope>NUCLEOTIDE SEQUENCE [LARGE SCALE GENOMIC DNA]</scope>
    <source>
        <strain evidence="4 5">CECT 8620</strain>
    </source>
</reference>
<dbReference type="OrthoDB" id="5465337at2"/>
<sequence>MSMTYSIKNINLGEACEIRAGYAARTALTEDAEKGVPAIQLRDLQGERVSLSVAGKYALDGKLDRYLVEHGDVLFRSRGDNNTASIAIGGAGEAAVALLPVMVIRPSGDDLLPEYVAWSINQHEAQRHLDLGARGTKLRMIPKECLETLPLHIPSLAVQRMITELDTLSATETRLLHELADTKRKFTRFALLQQVRNAQLHGNEAEHNGAHRSSKSSGKSQRTNS</sequence>
<evidence type="ECO:0000313" key="4">
    <source>
        <dbReference type="EMBL" id="SLN70109.1"/>
    </source>
</evidence>
<dbReference type="Gene3D" id="3.90.220.20">
    <property type="entry name" value="DNA methylase specificity domains"/>
    <property type="match status" value="1"/>
</dbReference>
<dbReference type="Proteomes" id="UP000193862">
    <property type="component" value="Unassembled WGS sequence"/>
</dbReference>
<gene>
    <name evidence="4" type="ORF">AQS8620_03325</name>
</gene>
<feature type="compositionally biased region" description="Polar residues" evidence="3">
    <location>
        <begin position="215"/>
        <end position="225"/>
    </location>
</feature>
<evidence type="ECO:0000256" key="1">
    <source>
        <dbReference type="ARBA" id="ARBA00022747"/>
    </source>
</evidence>
<feature type="region of interest" description="Disordered" evidence="3">
    <location>
        <begin position="202"/>
        <end position="225"/>
    </location>
</feature>